<dbReference type="GO" id="GO:0016829">
    <property type="term" value="F:lyase activity"/>
    <property type="evidence" value="ECO:0007669"/>
    <property type="project" value="UniProtKB-KW"/>
</dbReference>
<dbReference type="InterPro" id="IPR050772">
    <property type="entry name" value="Hydratase-Decarb/MhpD_sf"/>
</dbReference>
<name>A0ABD5MJD2_9EURY</name>
<dbReference type="Gene3D" id="3.90.850.10">
    <property type="entry name" value="Fumarylacetoacetase-like, C-terminal domain"/>
    <property type="match status" value="1"/>
</dbReference>
<keyword evidence="1" id="KW-0456">Lyase</keyword>
<evidence type="ECO:0000256" key="1">
    <source>
        <dbReference type="ARBA" id="ARBA00023239"/>
    </source>
</evidence>
<evidence type="ECO:0000313" key="3">
    <source>
        <dbReference type="EMBL" id="MFB9823941.1"/>
    </source>
</evidence>
<proteinExistence type="predicted"/>
<dbReference type="PANTHER" id="PTHR30143">
    <property type="entry name" value="ACID HYDRATASE"/>
    <property type="match status" value="1"/>
</dbReference>
<dbReference type="PANTHER" id="PTHR30143:SF0">
    <property type="entry name" value="2-KETO-4-PENTENOATE HYDRATASE"/>
    <property type="match status" value="1"/>
</dbReference>
<gene>
    <name evidence="3" type="ORF">ACFFOL_07130</name>
</gene>
<protein>
    <submittedName>
        <fullName evidence="3">2-keto-4-pentenoate hydratase</fullName>
    </submittedName>
</protein>
<dbReference type="AlphaFoldDB" id="A0ABD5MJD2"/>
<dbReference type="Proteomes" id="UP001589595">
    <property type="component" value="Unassembled WGS sequence"/>
</dbReference>
<accession>A0ABD5MJD2</accession>
<dbReference type="Pfam" id="PF01557">
    <property type="entry name" value="FAA_hydrolase"/>
    <property type="match status" value="1"/>
</dbReference>
<dbReference type="RefSeq" id="WP_222922870.1">
    <property type="nucleotide sequence ID" value="NZ_CP082286.1"/>
</dbReference>
<dbReference type="SUPFAM" id="SSF56529">
    <property type="entry name" value="FAH"/>
    <property type="match status" value="1"/>
</dbReference>
<feature type="domain" description="Fumarylacetoacetase-like C-terminal" evidence="2">
    <location>
        <begin position="101"/>
        <end position="251"/>
    </location>
</feature>
<dbReference type="InterPro" id="IPR036663">
    <property type="entry name" value="Fumarylacetoacetase_C_sf"/>
</dbReference>
<dbReference type="InterPro" id="IPR011234">
    <property type="entry name" value="Fumarylacetoacetase-like_C"/>
</dbReference>
<dbReference type="EMBL" id="JBHMAJ010000006">
    <property type="protein sequence ID" value="MFB9823941.1"/>
    <property type="molecule type" value="Genomic_DNA"/>
</dbReference>
<organism evidence="3 4">
    <name type="scientific">Halobaculum roseum</name>
    <dbReference type="NCBI Taxonomy" id="2175149"/>
    <lineage>
        <taxon>Archaea</taxon>
        <taxon>Methanobacteriati</taxon>
        <taxon>Methanobacteriota</taxon>
        <taxon>Stenosarchaea group</taxon>
        <taxon>Halobacteria</taxon>
        <taxon>Halobacteriales</taxon>
        <taxon>Haloferacaceae</taxon>
        <taxon>Halobaculum</taxon>
    </lineage>
</organism>
<reference evidence="3" key="1">
    <citation type="submission" date="2024-09" db="EMBL/GenBank/DDBJ databases">
        <authorList>
            <person name="Sun Q."/>
        </authorList>
    </citation>
    <scope>NUCLEOTIDE SEQUENCE [LARGE SCALE GENOMIC DNA]</scope>
    <source>
        <strain evidence="3">JCM 31273</strain>
    </source>
</reference>
<evidence type="ECO:0000259" key="2">
    <source>
        <dbReference type="Pfam" id="PF01557"/>
    </source>
</evidence>
<keyword evidence="4" id="KW-1185">Reference proteome</keyword>
<comment type="caution">
    <text evidence="3">The sequence shown here is derived from an EMBL/GenBank/DDBJ whole genome shotgun (WGS) entry which is preliminary data.</text>
</comment>
<dbReference type="GeneID" id="67210228"/>
<evidence type="ECO:0000313" key="4">
    <source>
        <dbReference type="Proteomes" id="UP001589595"/>
    </source>
</evidence>
<sequence>MKDATAEELAAALADAHATASSVTPGTLPSVDSTADAYRVQERLVDRLRDRRGEPVGYKIGFTNERVRRDLAVDEPGYGRVLDGTVRSSPATVGAGEFVDPRIEPEIAFRLGADLPADASRDSARDAVAAVVPAIEVVDSRTGWEFDAPLAVADNCLDAGLVLGEGTDPAGLALSEEAVTLRVDDDPVDSGVGADALGHPLAALAWLADAVDGLPAGTLVTTGSLTEPIPVAAGETAIATFASLGSVELRVR</sequence>